<keyword evidence="4" id="KW-1185">Reference proteome</keyword>
<feature type="transmembrane region" description="Helical" evidence="2">
    <location>
        <begin position="77"/>
        <end position="97"/>
    </location>
</feature>
<keyword evidence="2" id="KW-1133">Transmembrane helix</keyword>
<keyword evidence="2" id="KW-0472">Membrane</keyword>
<accession>A0A0L0VAD9</accession>
<dbReference type="EMBL" id="AJIL01000089">
    <property type="protein sequence ID" value="KNE95944.1"/>
    <property type="molecule type" value="Genomic_DNA"/>
</dbReference>
<feature type="region of interest" description="Disordered" evidence="1">
    <location>
        <begin position="13"/>
        <end position="72"/>
    </location>
</feature>
<evidence type="ECO:0000313" key="4">
    <source>
        <dbReference type="Proteomes" id="UP000054564"/>
    </source>
</evidence>
<dbReference type="Proteomes" id="UP000054564">
    <property type="component" value="Unassembled WGS sequence"/>
</dbReference>
<organism evidence="3 4">
    <name type="scientific">Puccinia striiformis f. sp. tritici PST-78</name>
    <dbReference type="NCBI Taxonomy" id="1165861"/>
    <lineage>
        <taxon>Eukaryota</taxon>
        <taxon>Fungi</taxon>
        <taxon>Dikarya</taxon>
        <taxon>Basidiomycota</taxon>
        <taxon>Pucciniomycotina</taxon>
        <taxon>Pucciniomycetes</taxon>
        <taxon>Pucciniales</taxon>
        <taxon>Pucciniaceae</taxon>
        <taxon>Puccinia</taxon>
    </lineage>
</organism>
<dbReference type="AlphaFoldDB" id="A0A0L0VAD9"/>
<sequence length="105" mass="12025">MLKKTNQLKIKILSTRKANNHHSSKSEFHNTLKPFKSSVKKLDASNKHKKLKSEKQKGITSSNNDKKPKSASKSTPIFIHFLLLCLLTLFPFSRPAFVLRSYDEV</sequence>
<proteinExistence type="predicted"/>
<comment type="caution">
    <text evidence="3">The sequence shown here is derived from an EMBL/GenBank/DDBJ whole genome shotgun (WGS) entry which is preliminary data.</text>
</comment>
<evidence type="ECO:0000256" key="1">
    <source>
        <dbReference type="SAM" id="MobiDB-lite"/>
    </source>
</evidence>
<reference evidence="4" key="1">
    <citation type="submission" date="2014-03" db="EMBL/GenBank/DDBJ databases">
        <title>The Genome Sequence of Puccinia striiformis f. sp. tritici PST-78.</title>
        <authorList>
            <consortium name="The Broad Institute Genome Sequencing Platform"/>
            <person name="Cuomo C."/>
            <person name="Hulbert S."/>
            <person name="Chen X."/>
            <person name="Walker B."/>
            <person name="Young S.K."/>
            <person name="Zeng Q."/>
            <person name="Gargeya S."/>
            <person name="Fitzgerald M."/>
            <person name="Haas B."/>
            <person name="Abouelleil A."/>
            <person name="Alvarado L."/>
            <person name="Arachchi H.M."/>
            <person name="Berlin A.M."/>
            <person name="Chapman S.B."/>
            <person name="Goldberg J."/>
            <person name="Griggs A."/>
            <person name="Gujja S."/>
            <person name="Hansen M."/>
            <person name="Howarth C."/>
            <person name="Imamovic A."/>
            <person name="Larimer J."/>
            <person name="McCowan C."/>
            <person name="Montmayeur A."/>
            <person name="Murphy C."/>
            <person name="Neiman D."/>
            <person name="Pearson M."/>
            <person name="Priest M."/>
            <person name="Roberts A."/>
            <person name="Saif S."/>
            <person name="Shea T."/>
            <person name="Sisk P."/>
            <person name="Sykes S."/>
            <person name="Wortman J."/>
            <person name="Nusbaum C."/>
            <person name="Birren B."/>
        </authorList>
    </citation>
    <scope>NUCLEOTIDE SEQUENCE [LARGE SCALE GENOMIC DNA]</scope>
    <source>
        <strain evidence="4">race PST-78</strain>
    </source>
</reference>
<protein>
    <submittedName>
        <fullName evidence="3">Uncharacterized protein</fullName>
    </submittedName>
</protein>
<gene>
    <name evidence="3" type="ORF">PSTG_10743</name>
</gene>
<name>A0A0L0VAD9_9BASI</name>
<evidence type="ECO:0000256" key="2">
    <source>
        <dbReference type="SAM" id="Phobius"/>
    </source>
</evidence>
<keyword evidence="2" id="KW-0812">Transmembrane</keyword>
<evidence type="ECO:0000313" key="3">
    <source>
        <dbReference type="EMBL" id="KNE95944.1"/>
    </source>
</evidence>